<dbReference type="GO" id="GO:0005096">
    <property type="term" value="F:GTPase activator activity"/>
    <property type="evidence" value="ECO:0007669"/>
    <property type="project" value="UniProtKB-KW"/>
</dbReference>
<proteinExistence type="predicted"/>
<dbReference type="Pfam" id="PF02893">
    <property type="entry name" value="GRAM"/>
    <property type="match status" value="1"/>
</dbReference>
<feature type="compositionally biased region" description="Basic and acidic residues" evidence="2">
    <location>
        <begin position="910"/>
        <end position="933"/>
    </location>
</feature>
<name>A0A3N4I8V5_ASCIM</name>
<reference evidence="4 5" key="1">
    <citation type="journal article" date="2018" name="Nat. Ecol. Evol.">
        <title>Pezizomycetes genomes reveal the molecular basis of ectomycorrhizal truffle lifestyle.</title>
        <authorList>
            <person name="Murat C."/>
            <person name="Payen T."/>
            <person name="Noel B."/>
            <person name="Kuo A."/>
            <person name="Morin E."/>
            <person name="Chen J."/>
            <person name="Kohler A."/>
            <person name="Krizsan K."/>
            <person name="Balestrini R."/>
            <person name="Da Silva C."/>
            <person name="Montanini B."/>
            <person name="Hainaut M."/>
            <person name="Levati E."/>
            <person name="Barry K.W."/>
            <person name="Belfiori B."/>
            <person name="Cichocki N."/>
            <person name="Clum A."/>
            <person name="Dockter R.B."/>
            <person name="Fauchery L."/>
            <person name="Guy J."/>
            <person name="Iotti M."/>
            <person name="Le Tacon F."/>
            <person name="Lindquist E.A."/>
            <person name="Lipzen A."/>
            <person name="Malagnac F."/>
            <person name="Mello A."/>
            <person name="Molinier V."/>
            <person name="Miyauchi S."/>
            <person name="Poulain J."/>
            <person name="Riccioni C."/>
            <person name="Rubini A."/>
            <person name="Sitrit Y."/>
            <person name="Splivallo R."/>
            <person name="Traeger S."/>
            <person name="Wang M."/>
            <person name="Zifcakova L."/>
            <person name="Wipf D."/>
            <person name="Zambonelli A."/>
            <person name="Paolocci F."/>
            <person name="Nowrousian M."/>
            <person name="Ottonello S."/>
            <person name="Baldrian P."/>
            <person name="Spatafora J.W."/>
            <person name="Henrissat B."/>
            <person name="Nagy L.G."/>
            <person name="Aury J.M."/>
            <person name="Wincker P."/>
            <person name="Grigoriev I.V."/>
            <person name="Bonfante P."/>
            <person name="Martin F.M."/>
        </authorList>
    </citation>
    <scope>NUCLEOTIDE SEQUENCE [LARGE SCALE GENOMIC DNA]</scope>
    <source>
        <strain evidence="4 5">RN42</strain>
    </source>
</reference>
<feature type="compositionally biased region" description="Acidic residues" evidence="2">
    <location>
        <begin position="760"/>
        <end position="769"/>
    </location>
</feature>
<organism evidence="4 5">
    <name type="scientific">Ascobolus immersus RN42</name>
    <dbReference type="NCBI Taxonomy" id="1160509"/>
    <lineage>
        <taxon>Eukaryota</taxon>
        <taxon>Fungi</taxon>
        <taxon>Dikarya</taxon>
        <taxon>Ascomycota</taxon>
        <taxon>Pezizomycotina</taxon>
        <taxon>Pezizomycetes</taxon>
        <taxon>Pezizales</taxon>
        <taxon>Ascobolaceae</taxon>
        <taxon>Ascobolus</taxon>
    </lineage>
</organism>
<dbReference type="Gene3D" id="1.10.10.750">
    <property type="entry name" value="Ypt/Rab-GAP domain of gyp1p, domain 1"/>
    <property type="match status" value="1"/>
</dbReference>
<feature type="domain" description="Rab-GAP TBC" evidence="3">
    <location>
        <begin position="238"/>
        <end position="426"/>
    </location>
</feature>
<dbReference type="STRING" id="1160509.A0A3N4I8V5"/>
<dbReference type="Pfam" id="PF00566">
    <property type="entry name" value="RabGAP-TBC"/>
    <property type="match status" value="1"/>
</dbReference>
<dbReference type="InterPro" id="IPR011993">
    <property type="entry name" value="PH-like_dom_sf"/>
</dbReference>
<dbReference type="InterPro" id="IPR004182">
    <property type="entry name" value="GRAM"/>
</dbReference>
<dbReference type="InterPro" id="IPR035969">
    <property type="entry name" value="Rab-GAP_TBC_sf"/>
</dbReference>
<dbReference type="InterPro" id="IPR011992">
    <property type="entry name" value="EF-hand-dom_pair"/>
</dbReference>
<evidence type="ECO:0000256" key="1">
    <source>
        <dbReference type="ARBA" id="ARBA00022468"/>
    </source>
</evidence>
<dbReference type="Gene3D" id="1.10.8.270">
    <property type="entry name" value="putative rabgap domain of human tbc1 domain family member 14 like domains"/>
    <property type="match status" value="1"/>
</dbReference>
<dbReference type="Proteomes" id="UP000275078">
    <property type="component" value="Unassembled WGS sequence"/>
</dbReference>
<protein>
    <submittedName>
        <fullName evidence="4">TBC-domain-containing protein</fullName>
    </submittedName>
</protein>
<accession>A0A3N4I8V5</accession>
<dbReference type="SUPFAM" id="SSF47473">
    <property type="entry name" value="EF-hand"/>
    <property type="match status" value="1"/>
</dbReference>
<dbReference type="PANTHER" id="PTHR47219">
    <property type="entry name" value="RAB GTPASE-ACTIVATING PROTEIN 1-LIKE"/>
    <property type="match status" value="1"/>
</dbReference>
<gene>
    <name evidence="4" type="ORF">BJ508DRAFT_318192</name>
</gene>
<dbReference type="AlphaFoldDB" id="A0A3N4I8V5"/>
<dbReference type="InterPro" id="IPR050302">
    <property type="entry name" value="Rab_GAP_TBC_domain"/>
</dbReference>
<keyword evidence="5" id="KW-1185">Reference proteome</keyword>
<dbReference type="InterPro" id="IPR000195">
    <property type="entry name" value="Rab-GAP-TBC_dom"/>
</dbReference>
<sequence length="971" mass="109407">MFSTLIQKAQSLILEPPASSPSPAKPSKSTQFRNQFRLPAKQTLIQEISCEMSLSTGDHYTGKLYLSEAFLCFSTGSSSTAAPASPGFTLPLCAIRRVERLHSRSYMFALSVTTWHNDLRLTLQFAGLRPSCERFCDALKKGLRTQMNESKNLKILTDSCYSEFLLAGSERKNSGLDGEKKEEKRPDTGLGVLFKYPGDTKKLRDRSKMRLWAEYLRDNGRNITLVRQPTFQKLIRVGLPNRLRGEMWELTSGSMYSRLFNPTLYQDTLEKFQGQHSLSIDEIEKDLNRSLPEYPGFQDEEGIVRLRRVLQAYSWRNEEVGYCQAMNIVVAALLIYMSEEQAFFLLSTLCDRLVPGYYSMTMYGTLLDQKVFESLVERTMPILWDHFNKTDVQLSVVSLPWFLSLYINSMPLVFAFRVLDVFFLEGPKVLFQIGLAILRISGEELLQATDDGALISILKDYFARLDESAHPNSPNEKLRAVTRFQELMVVAFKEFAGITHSTIIEERARHKEPVLKDIENFAKRTQLRNLGPDSKKLDKEDLSNVYDRFYKVLYERQERDLYQLEEAAKAQRGKDAKSEVLEAGRVGLGASVTIMSYDAFREFLSGIAPWARHNKLMSPWGGNQVPADHEFIRRLFKRWDTDFNDALTLQNVVSGLAAIKGAHKDIMSCISWFFELYDDDGDGRVDKEGILKISEALLFITRKGFTFETSTPPLPGDDNRPDEKFLKSVSEFIHRCFEYADPSHPGNIPSTPSPPSSPDPSDDEEDEDSDDDLIAFESIQDPTPPKPKRKKEANIALDPQKPLHITLPTFRMVILADEALESFFERGFTASFSLTPSTSTAPIPSAHLSTPSAGLPSVEAARVGIRGVLDGVVRDGMRVAAEVRRRMEEEVEKAAAGAKEAVDEEEEKEEVGRVSEGDRDLLSGAEADIRSIAEKPLVAEGQKEGEGEGSEGGVGVKKEEVVVERREDLLQ</sequence>
<dbReference type="SMART" id="SM00568">
    <property type="entry name" value="GRAM"/>
    <property type="match status" value="1"/>
</dbReference>
<evidence type="ECO:0000313" key="5">
    <source>
        <dbReference type="Proteomes" id="UP000275078"/>
    </source>
</evidence>
<dbReference type="EMBL" id="ML119675">
    <property type="protein sequence ID" value="RPA81907.1"/>
    <property type="molecule type" value="Genomic_DNA"/>
</dbReference>
<feature type="region of interest" description="Disordered" evidence="2">
    <location>
        <begin position="742"/>
        <end position="769"/>
    </location>
</feature>
<keyword evidence="1" id="KW-0343">GTPase activation</keyword>
<dbReference type="PANTHER" id="PTHR47219:SF20">
    <property type="entry name" value="TBC1 DOMAIN FAMILY MEMBER 2B"/>
    <property type="match status" value="1"/>
</dbReference>
<dbReference type="Gene3D" id="1.10.472.80">
    <property type="entry name" value="Ypt/Rab-GAP domain of gyp1p, domain 3"/>
    <property type="match status" value="1"/>
</dbReference>
<dbReference type="OrthoDB" id="17687at2759"/>
<dbReference type="FunFam" id="1.10.472.80:FF:000021">
    <property type="entry name" value="GTPase activating protein (Gyp2)"/>
    <property type="match status" value="1"/>
</dbReference>
<evidence type="ECO:0000313" key="4">
    <source>
        <dbReference type="EMBL" id="RPA81907.1"/>
    </source>
</evidence>
<evidence type="ECO:0000256" key="2">
    <source>
        <dbReference type="SAM" id="MobiDB-lite"/>
    </source>
</evidence>
<dbReference type="SMART" id="SM00164">
    <property type="entry name" value="TBC"/>
    <property type="match status" value="1"/>
</dbReference>
<dbReference type="SUPFAM" id="SSF47923">
    <property type="entry name" value="Ypt/Rab-GAP domain of gyp1p"/>
    <property type="match status" value="2"/>
</dbReference>
<dbReference type="FunFam" id="1.10.8.270:FF:000015">
    <property type="entry name" value="GTPase activating protein (Gyp2)"/>
    <property type="match status" value="1"/>
</dbReference>
<dbReference type="Gene3D" id="1.10.238.10">
    <property type="entry name" value="EF-hand"/>
    <property type="match status" value="1"/>
</dbReference>
<evidence type="ECO:0000259" key="3">
    <source>
        <dbReference type="PROSITE" id="PS50086"/>
    </source>
</evidence>
<dbReference type="Gene3D" id="2.30.29.30">
    <property type="entry name" value="Pleckstrin-homology domain (PH domain)/Phosphotyrosine-binding domain (PTB)"/>
    <property type="match status" value="1"/>
</dbReference>
<dbReference type="GO" id="GO:0031267">
    <property type="term" value="F:small GTPase binding"/>
    <property type="evidence" value="ECO:0007669"/>
    <property type="project" value="TreeGrafter"/>
</dbReference>
<dbReference type="PROSITE" id="PS50086">
    <property type="entry name" value="TBC_RABGAP"/>
    <property type="match status" value="1"/>
</dbReference>
<feature type="region of interest" description="Disordered" evidence="2">
    <location>
        <begin position="895"/>
        <end position="959"/>
    </location>
</feature>